<feature type="compositionally biased region" description="Pro residues" evidence="13">
    <location>
        <begin position="419"/>
        <end position="428"/>
    </location>
</feature>
<feature type="region of interest" description="Disordered" evidence="13">
    <location>
        <begin position="404"/>
        <end position="588"/>
    </location>
</feature>
<dbReference type="SMART" id="SM00220">
    <property type="entry name" value="S_TKc"/>
    <property type="match status" value="1"/>
</dbReference>
<feature type="domain" description="Protein kinase" evidence="14">
    <location>
        <begin position="611"/>
        <end position="862"/>
    </location>
</feature>
<dbReference type="PROSITE" id="PS50011">
    <property type="entry name" value="PROTEIN_KINASE_DOM"/>
    <property type="match status" value="1"/>
</dbReference>
<dbReference type="FunFam" id="1.10.510.10:FF:000011">
    <property type="entry name" value="Non-specific serine/threonine protein kinase"/>
    <property type="match status" value="1"/>
</dbReference>
<evidence type="ECO:0000256" key="13">
    <source>
        <dbReference type="SAM" id="MobiDB-lite"/>
    </source>
</evidence>
<evidence type="ECO:0000256" key="7">
    <source>
        <dbReference type="ARBA" id="ARBA00022741"/>
    </source>
</evidence>
<dbReference type="GO" id="GO:0005524">
    <property type="term" value="F:ATP binding"/>
    <property type="evidence" value="ECO:0007669"/>
    <property type="project" value="UniProtKB-UniRule"/>
</dbReference>
<evidence type="ECO:0000256" key="10">
    <source>
        <dbReference type="ARBA" id="ARBA00047899"/>
    </source>
</evidence>
<organism evidence="15 16">
    <name type="scientific">Komagataella pastoris</name>
    <name type="common">Yeast</name>
    <name type="synonym">Pichia pastoris</name>
    <dbReference type="NCBI Taxonomy" id="4922"/>
    <lineage>
        <taxon>Eukaryota</taxon>
        <taxon>Fungi</taxon>
        <taxon>Dikarya</taxon>
        <taxon>Ascomycota</taxon>
        <taxon>Saccharomycotina</taxon>
        <taxon>Pichiomycetes</taxon>
        <taxon>Pichiales</taxon>
        <taxon>Pichiaceae</taxon>
        <taxon>Komagataella</taxon>
    </lineage>
</organism>
<feature type="compositionally biased region" description="Polar residues" evidence="13">
    <location>
        <begin position="213"/>
        <end position="227"/>
    </location>
</feature>
<comment type="similarity">
    <text evidence="2">Belongs to the protein kinase superfamily. STE Ser/Thr protein kinase family. STE20 subfamily.</text>
</comment>
<keyword evidence="6" id="KW-0808">Transferase</keyword>
<evidence type="ECO:0000256" key="6">
    <source>
        <dbReference type="ARBA" id="ARBA00022679"/>
    </source>
</evidence>
<evidence type="ECO:0000256" key="4">
    <source>
        <dbReference type="ARBA" id="ARBA00022490"/>
    </source>
</evidence>
<dbReference type="Gene3D" id="1.10.510.10">
    <property type="entry name" value="Transferase(Phosphotransferase) domain 1"/>
    <property type="match status" value="1"/>
</dbReference>
<evidence type="ECO:0000256" key="3">
    <source>
        <dbReference type="ARBA" id="ARBA00012513"/>
    </source>
</evidence>
<dbReference type="InterPro" id="IPR000719">
    <property type="entry name" value="Prot_kinase_dom"/>
</dbReference>
<dbReference type="PANTHER" id="PTHR45832:SF22">
    <property type="entry name" value="SERINE_THREONINE-PROTEIN KINASE SAMKA-RELATED"/>
    <property type="match status" value="1"/>
</dbReference>
<evidence type="ECO:0000256" key="5">
    <source>
        <dbReference type="ARBA" id="ARBA00022527"/>
    </source>
</evidence>
<dbReference type="AlphaFoldDB" id="A0A1B2JFQ9"/>
<sequence length="900" mass="99473">MQKTNHPNYMSQNSLVVEPDSVDDQPELLASSNLNADLPRFPGTLNVNALAEEQIFKIQPDSAFKEDVVQKLNKICYDNALQISTPVLRSNDTFQDSSEMPVADGDLNDGNQEFDFRQKSLQRSLPETVLKELDNITEPREGVEKNFNRETSQVGTSDHSSISTEANIAEVHNDPSSKSSSQSCALQASPTNTNVQETMIHSTPVYSPHHTSKTLSPVKQRTISSSRPRNRKHKVKGVLSSFVSSIKGENYSGSQSRGLNLNGVIQHSADPPTLSISTPYGYKHVQSVKYDNSTGSFQGLPESWQRVLSDSGISKTEQQSNPQAVMDIVNFYKNNMNTEEDRFMQFNIEQASKHSLDSTHFTSNEEISDNCEVLGSQETSFNRLSTPVLSHKGKFNSSFELASPAQIYPPPEDSTFIPSRPPPKPPSSKTPTIKSASTFATSGSPKPGLQYNGLPNMHPSPSSFISSLSRKISTKSTKSSSSSPRNVVIGSPLVPKGQSQFIQQNLQPQQQLQQQLEQEQPNQQQKQEQPQSNTRIMRPNRPAPPPPVVGSSPGTEKVPPTPLGAKSGKQRSSNEVKQRSERKQEEKKCRDKLILNKLNSICSSGDPTAKYENFVKVGKGASGDVYTANEIGTRSCVAIKRMYLQKQPKKELIINEILVMKGSKHKNIVNFINSYVQDNNLWVVMEYMEGGSLTDIVTHSVMSEGQIGAVCKETLEGLLFLHSKGIIHRDIKSDNILLSLSGEIKITDFGFCAQIKEYNLKRTTMVGTPYWMAPEVVSRKEYGPKVDLWSLGIMVIEMIEGEPPYLNETPLRALFLITTNGTPKLEEPDILSCGLKSFLQSCLEVNPDRRADAIQLLQHPFILNADPISSLIPLVNAARLQKLSDDVSDNGDIKGDALGD</sequence>
<evidence type="ECO:0000256" key="12">
    <source>
        <dbReference type="PROSITE-ProRule" id="PRU10141"/>
    </source>
</evidence>
<dbReference type="InterPro" id="IPR033923">
    <property type="entry name" value="PAK_BD"/>
</dbReference>
<comment type="catalytic activity">
    <reaction evidence="11">
        <text>L-seryl-[protein] + ATP = O-phospho-L-seryl-[protein] + ADP + H(+)</text>
        <dbReference type="Rhea" id="RHEA:17989"/>
        <dbReference type="Rhea" id="RHEA-COMP:9863"/>
        <dbReference type="Rhea" id="RHEA-COMP:11604"/>
        <dbReference type="ChEBI" id="CHEBI:15378"/>
        <dbReference type="ChEBI" id="CHEBI:29999"/>
        <dbReference type="ChEBI" id="CHEBI:30616"/>
        <dbReference type="ChEBI" id="CHEBI:83421"/>
        <dbReference type="ChEBI" id="CHEBI:456216"/>
        <dbReference type="EC" id="2.7.11.1"/>
    </reaction>
</comment>
<dbReference type="Pfam" id="PF00786">
    <property type="entry name" value="PBD"/>
    <property type="match status" value="1"/>
</dbReference>
<dbReference type="InterPro" id="IPR011009">
    <property type="entry name" value="Kinase-like_dom_sf"/>
</dbReference>
<dbReference type="InterPro" id="IPR017441">
    <property type="entry name" value="Protein_kinase_ATP_BS"/>
</dbReference>
<feature type="compositionally biased region" description="Low complexity" evidence="13">
    <location>
        <begin position="503"/>
        <end position="531"/>
    </location>
</feature>
<evidence type="ECO:0000256" key="11">
    <source>
        <dbReference type="ARBA" id="ARBA00048679"/>
    </source>
</evidence>
<protein>
    <recommendedName>
        <fullName evidence="3">non-specific serine/threonine protein kinase</fullName>
        <ecNumber evidence="3">2.7.11.1</ecNumber>
    </recommendedName>
</protein>
<feature type="region of interest" description="Disordered" evidence="13">
    <location>
        <begin position="140"/>
        <end position="236"/>
    </location>
</feature>
<feature type="compositionally biased region" description="Polar residues" evidence="13">
    <location>
        <begin position="1"/>
        <end position="15"/>
    </location>
</feature>
<evidence type="ECO:0000256" key="9">
    <source>
        <dbReference type="ARBA" id="ARBA00022840"/>
    </source>
</evidence>
<dbReference type="OrthoDB" id="248923at2759"/>
<dbReference type="Pfam" id="PF00069">
    <property type="entry name" value="Pkinase"/>
    <property type="match status" value="1"/>
</dbReference>
<keyword evidence="16" id="KW-1185">Reference proteome</keyword>
<dbReference type="InterPro" id="IPR008271">
    <property type="entry name" value="Ser/Thr_kinase_AS"/>
</dbReference>
<dbReference type="InterPro" id="IPR000095">
    <property type="entry name" value="CRIB_dom"/>
</dbReference>
<feature type="compositionally biased region" description="Low complexity" evidence="13">
    <location>
        <begin position="429"/>
        <end position="438"/>
    </location>
</feature>
<accession>A0A1B2JFQ9</accession>
<feature type="compositionally biased region" description="Polar residues" evidence="13">
    <location>
        <begin position="149"/>
        <end position="166"/>
    </location>
</feature>
<feature type="region of interest" description="Disordered" evidence="13">
    <location>
        <begin position="1"/>
        <end position="24"/>
    </location>
</feature>
<dbReference type="FunFam" id="3.30.200.20:FF:000705">
    <property type="entry name" value="Non-specific serine/threonine protein kinase"/>
    <property type="match status" value="1"/>
</dbReference>
<feature type="compositionally biased region" description="Low complexity" evidence="13">
    <location>
        <begin position="459"/>
        <end position="483"/>
    </location>
</feature>
<evidence type="ECO:0000256" key="1">
    <source>
        <dbReference type="ARBA" id="ARBA00004496"/>
    </source>
</evidence>
<keyword evidence="7 12" id="KW-0547">Nucleotide-binding</keyword>
<evidence type="ECO:0000313" key="15">
    <source>
        <dbReference type="EMBL" id="ANZ76685.1"/>
    </source>
</evidence>
<dbReference type="CDD" id="cd01093">
    <property type="entry name" value="CRIB_PAK_like"/>
    <property type="match status" value="1"/>
</dbReference>
<comment type="subcellular location">
    <subcellularLocation>
        <location evidence="1">Cytoplasm</location>
    </subcellularLocation>
</comment>
<keyword evidence="8" id="KW-0418">Kinase</keyword>
<keyword evidence="4" id="KW-0963">Cytoplasm</keyword>
<dbReference type="GO" id="GO:0004674">
    <property type="term" value="F:protein serine/threonine kinase activity"/>
    <property type="evidence" value="ECO:0007669"/>
    <property type="project" value="UniProtKB-KW"/>
</dbReference>
<keyword evidence="5" id="KW-0723">Serine/threonine-protein kinase</keyword>
<comment type="catalytic activity">
    <reaction evidence="10">
        <text>L-threonyl-[protein] + ATP = O-phospho-L-threonyl-[protein] + ADP + H(+)</text>
        <dbReference type="Rhea" id="RHEA:46608"/>
        <dbReference type="Rhea" id="RHEA-COMP:11060"/>
        <dbReference type="Rhea" id="RHEA-COMP:11605"/>
        <dbReference type="ChEBI" id="CHEBI:15378"/>
        <dbReference type="ChEBI" id="CHEBI:30013"/>
        <dbReference type="ChEBI" id="CHEBI:30616"/>
        <dbReference type="ChEBI" id="CHEBI:61977"/>
        <dbReference type="ChEBI" id="CHEBI:456216"/>
        <dbReference type="EC" id="2.7.11.1"/>
    </reaction>
</comment>
<dbReference type="GO" id="GO:0005737">
    <property type="term" value="C:cytoplasm"/>
    <property type="evidence" value="ECO:0007669"/>
    <property type="project" value="UniProtKB-SubCell"/>
</dbReference>
<evidence type="ECO:0000256" key="8">
    <source>
        <dbReference type="ARBA" id="ARBA00022777"/>
    </source>
</evidence>
<name>A0A1B2JFQ9_PICPA</name>
<dbReference type="PROSITE" id="PS00107">
    <property type="entry name" value="PROTEIN_KINASE_ATP"/>
    <property type="match status" value="1"/>
</dbReference>
<proteinExistence type="inferred from homology"/>
<dbReference type="InterPro" id="IPR036936">
    <property type="entry name" value="CRIB_dom_sf"/>
</dbReference>
<feature type="binding site" evidence="12">
    <location>
        <position position="640"/>
    </location>
    <ligand>
        <name>ATP</name>
        <dbReference type="ChEBI" id="CHEBI:30616"/>
    </ligand>
</feature>
<feature type="compositionally biased region" description="Basic and acidic residues" evidence="13">
    <location>
        <begin position="572"/>
        <end position="588"/>
    </location>
</feature>
<dbReference type="Gene3D" id="3.90.810.10">
    <property type="entry name" value="CRIB domain"/>
    <property type="match status" value="1"/>
</dbReference>
<dbReference type="GO" id="GO:0030447">
    <property type="term" value="P:filamentous growth"/>
    <property type="evidence" value="ECO:0007669"/>
    <property type="project" value="UniProtKB-ARBA"/>
</dbReference>
<dbReference type="CDD" id="cd06614">
    <property type="entry name" value="STKc_PAK"/>
    <property type="match status" value="1"/>
</dbReference>
<evidence type="ECO:0000259" key="14">
    <source>
        <dbReference type="PROSITE" id="PS50011"/>
    </source>
</evidence>
<dbReference type="PROSITE" id="PS00108">
    <property type="entry name" value="PROTEIN_KINASE_ST"/>
    <property type="match status" value="1"/>
</dbReference>
<dbReference type="PANTHER" id="PTHR45832">
    <property type="entry name" value="SERINE/THREONINE-PROTEIN KINASE SAMKA-RELATED-RELATED"/>
    <property type="match status" value="1"/>
</dbReference>
<evidence type="ECO:0000256" key="2">
    <source>
        <dbReference type="ARBA" id="ARBA00008874"/>
    </source>
</evidence>
<feature type="compositionally biased region" description="Low complexity" evidence="13">
    <location>
        <begin position="176"/>
        <end position="189"/>
    </location>
</feature>
<dbReference type="Proteomes" id="UP000094565">
    <property type="component" value="Chromosome 3"/>
</dbReference>
<feature type="compositionally biased region" description="Polar residues" evidence="13">
    <location>
        <begin position="190"/>
        <end position="205"/>
    </location>
</feature>
<dbReference type="EC" id="2.7.11.1" evidence="3"/>
<reference evidence="15 16" key="1">
    <citation type="submission" date="2016-02" db="EMBL/GenBank/DDBJ databases">
        <title>Comparative genomic and transcriptomic foundation for Pichia pastoris.</title>
        <authorList>
            <person name="Love K.R."/>
            <person name="Shah K.A."/>
            <person name="Whittaker C.A."/>
            <person name="Wu J."/>
            <person name="Bartlett M.C."/>
            <person name="Ma D."/>
            <person name="Leeson R.L."/>
            <person name="Priest M."/>
            <person name="Young S.K."/>
            <person name="Love J.C."/>
        </authorList>
    </citation>
    <scope>NUCLEOTIDE SEQUENCE [LARGE SCALE GENOMIC DNA]</scope>
    <source>
        <strain evidence="15 16">ATCC 28485</strain>
    </source>
</reference>
<keyword evidence="9 12" id="KW-0067">ATP-binding</keyword>
<evidence type="ECO:0000313" key="16">
    <source>
        <dbReference type="Proteomes" id="UP000094565"/>
    </source>
</evidence>
<gene>
    <name evidence="15" type="primary">STE20</name>
    <name evidence="15" type="ORF">ATY40_BA7503348</name>
</gene>
<dbReference type="SUPFAM" id="SSF56112">
    <property type="entry name" value="Protein kinase-like (PK-like)"/>
    <property type="match status" value="1"/>
</dbReference>
<dbReference type="Gene3D" id="3.30.200.20">
    <property type="entry name" value="Phosphorylase Kinase, domain 1"/>
    <property type="match status" value="1"/>
</dbReference>
<dbReference type="EMBL" id="CP014586">
    <property type="protein sequence ID" value="ANZ76685.1"/>
    <property type="molecule type" value="Genomic_DNA"/>
</dbReference>
<dbReference type="InterPro" id="IPR051931">
    <property type="entry name" value="PAK3-like"/>
</dbReference>